<dbReference type="EMBL" id="CALYLO010000001">
    <property type="protein sequence ID" value="CAH8244039.1"/>
    <property type="molecule type" value="Genomic_DNA"/>
</dbReference>
<organism evidence="1 2">
    <name type="scientific">Paenibacillus melissococcoides</name>
    <dbReference type="NCBI Taxonomy" id="2912268"/>
    <lineage>
        <taxon>Bacteria</taxon>
        <taxon>Bacillati</taxon>
        <taxon>Bacillota</taxon>
        <taxon>Bacilli</taxon>
        <taxon>Bacillales</taxon>
        <taxon>Paenibacillaceae</taxon>
        <taxon>Paenibacillus</taxon>
    </lineage>
</organism>
<evidence type="ECO:0000313" key="1">
    <source>
        <dbReference type="EMBL" id="CAH8244039.1"/>
    </source>
</evidence>
<comment type="caution">
    <text evidence="1">The sequence shown here is derived from an EMBL/GenBank/DDBJ whole genome shotgun (WGS) entry which is preliminary data.</text>
</comment>
<protein>
    <submittedName>
        <fullName evidence="1">Uncharacterized protein</fullName>
    </submittedName>
</protein>
<name>A0ABN8TZH8_9BACL</name>
<accession>A0ABN8TZH8</accession>
<reference evidence="1" key="1">
    <citation type="submission" date="2022-06" db="EMBL/GenBank/DDBJ databases">
        <authorList>
            <person name="Dietemann V."/>
            <person name="Ory F."/>
            <person name="Dainat B."/>
            <person name="Oberhansli S."/>
        </authorList>
    </citation>
    <scope>NUCLEOTIDE SEQUENCE</scope>
    <source>
        <strain evidence="1">Ena-SAMPLE-TAB-26-04-2022-14:26:32:270-5432</strain>
    </source>
</reference>
<keyword evidence="2" id="KW-1185">Reference proteome</keyword>
<sequence>MRQSRPASDSSPSRKCCEIKFSLATLIPLPKLLQNDMNLSHSHGWKAKLGSNDAFLQEWHPIAAEIA</sequence>
<proteinExistence type="predicted"/>
<dbReference type="Proteomes" id="UP001154322">
    <property type="component" value="Unassembled WGS sequence"/>
</dbReference>
<evidence type="ECO:0000313" key="2">
    <source>
        <dbReference type="Proteomes" id="UP001154322"/>
    </source>
</evidence>
<gene>
    <name evidence="1" type="ORF">WJ0W_001278</name>
</gene>